<comment type="pathway">
    <text evidence="3">Isoprenoid biosynthesis; isopentenyl diphosphate biosynthesis via DXP pathway; isopentenyl diphosphate from 1-deoxy-D-xylulose 5-phosphate: step 2/6.</text>
</comment>
<dbReference type="EMBL" id="JBBKXZ010000001">
    <property type="protein sequence ID" value="MFD3393930.1"/>
    <property type="molecule type" value="Genomic_DNA"/>
</dbReference>
<comment type="function">
    <text evidence="3">Catalyzes the formation of 4-diphosphocytidyl-2-C-methyl-D-erythritol from CTP and 2-C-methyl-D-erythritol 4-phosphate (MEP).</text>
</comment>
<comment type="catalytic activity">
    <reaction evidence="3">
        <text>2-C-methyl-D-erythritol 4-phosphate + CTP + H(+) = 4-CDP-2-C-methyl-D-erythritol + diphosphate</text>
        <dbReference type="Rhea" id="RHEA:13429"/>
        <dbReference type="ChEBI" id="CHEBI:15378"/>
        <dbReference type="ChEBI" id="CHEBI:33019"/>
        <dbReference type="ChEBI" id="CHEBI:37563"/>
        <dbReference type="ChEBI" id="CHEBI:57823"/>
        <dbReference type="ChEBI" id="CHEBI:58262"/>
        <dbReference type="EC" id="2.7.7.60"/>
    </reaction>
</comment>
<name>A0ABW6DCU8_9BACT</name>
<feature type="site" description="Transition state stabilizer" evidence="3">
    <location>
        <position position="22"/>
    </location>
</feature>
<dbReference type="RefSeq" id="WP_377982807.1">
    <property type="nucleotide sequence ID" value="NZ_JBBKXZ010000001.1"/>
</dbReference>
<dbReference type="NCBIfam" id="TIGR00453">
    <property type="entry name" value="ispD"/>
    <property type="match status" value="1"/>
</dbReference>
<dbReference type="PANTHER" id="PTHR32125:SF4">
    <property type="entry name" value="2-C-METHYL-D-ERYTHRITOL 4-PHOSPHATE CYTIDYLYLTRANSFERASE, CHLOROPLASTIC"/>
    <property type="match status" value="1"/>
</dbReference>
<organism evidence="4 5">
    <name type="scientific">Aquirufa avitistagni</name>
    <dbReference type="NCBI Taxonomy" id="3104728"/>
    <lineage>
        <taxon>Bacteria</taxon>
        <taxon>Pseudomonadati</taxon>
        <taxon>Bacteroidota</taxon>
        <taxon>Cytophagia</taxon>
        <taxon>Cytophagales</taxon>
        <taxon>Flectobacillaceae</taxon>
        <taxon>Aquirufa</taxon>
    </lineage>
</organism>
<dbReference type="NCBIfam" id="NF001186">
    <property type="entry name" value="PRK00155.2-3"/>
    <property type="match status" value="1"/>
</dbReference>
<accession>A0ABW6DCU8</accession>
<dbReference type="HAMAP" id="MF_00108">
    <property type="entry name" value="IspD"/>
    <property type="match status" value="1"/>
</dbReference>
<dbReference type="SUPFAM" id="SSF53448">
    <property type="entry name" value="Nucleotide-diphospho-sugar transferases"/>
    <property type="match status" value="1"/>
</dbReference>
<comment type="caution">
    <text evidence="4">The sequence shown here is derived from an EMBL/GenBank/DDBJ whole genome shotgun (WGS) entry which is preliminary data.</text>
</comment>
<evidence type="ECO:0000256" key="1">
    <source>
        <dbReference type="ARBA" id="ARBA00022679"/>
    </source>
</evidence>
<keyword evidence="5" id="KW-1185">Reference proteome</keyword>
<dbReference type="CDD" id="cd02516">
    <property type="entry name" value="CDP-ME_synthetase"/>
    <property type="match status" value="1"/>
</dbReference>
<feature type="site" description="Transition state stabilizer" evidence="3">
    <location>
        <position position="15"/>
    </location>
</feature>
<reference evidence="4 5" key="1">
    <citation type="submission" date="2024-03" db="EMBL/GenBank/DDBJ databases">
        <title>Aquirufa genome sequencing.</title>
        <authorList>
            <person name="Pitt A."/>
            <person name="Hahn M.W."/>
        </authorList>
    </citation>
    <scope>NUCLEOTIDE SEQUENCE [LARGE SCALE GENOMIC DNA]</scope>
    <source>
        <strain evidence="4 5">OSTEICH-129V</strain>
    </source>
</reference>
<protein>
    <recommendedName>
        <fullName evidence="3">2-C-methyl-D-erythritol 4-phosphate cytidylyltransferase</fullName>
        <ecNumber evidence="3">2.7.7.60</ecNumber>
    </recommendedName>
    <alternativeName>
        <fullName evidence="3">4-diphosphocytidyl-2C-methyl-D-erythritol synthase</fullName>
    </alternativeName>
    <alternativeName>
        <fullName evidence="3">MEP cytidylyltransferase</fullName>
        <shortName evidence="3">MCT</shortName>
    </alternativeName>
</protein>
<dbReference type="EC" id="2.7.7.60" evidence="3"/>
<dbReference type="InterPro" id="IPR050088">
    <property type="entry name" value="IspD/TarI_cytidylyltransf_bact"/>
</dbReference>
<feature type="site" description="Positions MEP for the nucleophilic attack" evidence="3">
    <location>
        <position position="158"/>
    </location>
</feature>
<evidence type="ECO:0000313" key="4">
    <source>
        <dbReference type="EMBL" id="MFD3393930.1"/>
    </source>
</evidence>
<dbReference type="Proteomes" id="UP001598138">
    <property type="component" value="Unassembled WGS sequence"/>
</dbReference>
<dbReference type="InterPro" id="IPR001228">
    <property type="entry name" value="IspD"/>
</dbReference>
<dbReference type="InterPro" id="IPR029044">
    <property type="entry name" value="Nucleotide-diphossugar_trans"/>
</dbReference>
<keyword evidence="2 3" id="KW-0548">Nucleotidyltransferase</keyword>
<evidence type="ECO:0000256" key="3">
    <source>
        <dbReference type="HAMAP-Rule" id="MF_00108"/>
    </source>
</evidence>
<keyword evidence="3" id="KW-0414">Isoprene biosynthesis</keyword>
<dbReference type="PANTHER" id="PTHR32125">
    <property type="entry name" value="2-C-METHYL-D-ERYTHRITOL 4-PHOSPHATE CYTIDYLYLTRANSFERASE, CHLOROPLASTIC"/>
    <property type="match status" value="1"/>
</dbReference>
<sequence>MKKIAIIVAGGTGQRMNMSIPKQFLLLQNKPILFHTLAAFKEAIPEIELILVLPENQFDYWEKLAIEFPEIHTQTPHRLVAGGETRFHSSLHGIQAINEQVNCLVAIHDGVRPLIDQQTIQRAFSEAEIHGNAVVAVPSKDSVRLWDESQKAYLAVNRTDVRIIQTPQIFSLDSLKNAFSKGYSPHFTDDASVIEHAGERIHLVEGHYANLKITTPEDLALAEILKVDTHE</sequence>
<evidence type="ECO:0000256" key="2">
    <source>
        <dbReference type="ARBA" id="ARBA00022695"/>
    </source>
</evidence>
<gene>
    <name evidence="3" type="primary">ispD</name>
    <name evidence="4" type="ORF">U0R10_04795</name>
</gene>
<evidence type="ECO:0000313" key="5">
    <source>
        <dbReference type="Proteomes" id="UP001598138"/>
    </source>
</evidence>
<dbReference type="InterPro" id="IPR034683">
    <property type="entry name" value="IspD/TarI"/>
</dbReference>
<dbReference type="Pfam" id="PF01128">
    <property type="entry name" value="IspD"/>
    <property type="match status" value="1"/>
</dbReference>
<comment type="similarity">
    <text evidence="3">Belongs to the IspD/TarI cytidylyltransferase family. IspD subfamily.</text>
</comment>
<dbReference type="GO" id="GO:0050518">
    <property type="term" value="F:2-C-methyl-D-erythritol 4-phosphate cytidylyltransferase activity"/>
    <property type="evidence" value="ECO:0007669"/>
    <property type="project" value="UniProtKB-EC"/>
</dbReference>
<keyword evidence="1 3" id="KW-0808">Transferase</keyword>
<feature type="site" description="Positions MEP for the nucleophilic attack" evidence="3">
    <location>
        <position position="212"/>
    </location>
</feature>
<dbReference type="Gene3D" id="3.90.550.10">
    <property type="entry name" value="Spore Coat Polysaccharide Biosynthesis Protein SpsA, Chain A"/>
    <property type="match status" value="1"/>
</dbReference>
<proteinExistence type="inferred from homology"/>